<feature type="transmembrane region" description="Helical" evidence="1">
    <location>
        <begin position="390"/>
        <end position="407"/>
    </location>
</feature>
<feature type="transmembrane region" description="Helical" evidence="1">
    <location>
        <begin position="328"/>
        <end position="347"/>
    </location>
</feature>
<organism evidence="2 3">
    <name type="scientific">Trueperella bialowiezensis</name>
    <dbReference type="NCBI Taxonomy" id="312285"/>
    <lineage>
        <taxon>Bacteria</taxon>
        <taxon>Bacillati</taxon>
        <taxon>Actinomycetota</taxon>
        <taxon>Actinomycetes</taxon>
        <taxon>Actinomycetales</taxon>
        <taxon>Actinomycetaceae</taxon>
        <taxon>Trueperella</taxon>
    </lineage>
</organism>
<feature type="transmembrane region" description="Helical" evidence="1">
    <location>
        <begin position="257"/>
        <end position="279"/>
    </location>
</feature>
<dbReference type="Pfam" id="PF19554">
    <property type="entry name" value="DUF6077"/>
    <property type="match status" value="1"/>
</dbReference>
<keyword evidence="1" id="KW-1133">Transmembrane helix</keyword>
<dbReference type="InterPro" id="IPR045723">
    <property type="entry name" value="DUF6077"/>
</dbReference>
<evidence type="ECO:0008006" key="4">
    <source>
        <dbReference type="Google" id="ProtNLM"/>
    </source>
</evidence>
<proteinExistence type="predicted"/>
<feature type="transmembrane region" description="Helical" evidence="1">
    <location>
        <begin position="103"/>
        <end position="123"/>
    </location>
</feature>
<feature type="transmembrane region" description="Helical" evidence="1">
    <location>
        <begin position="216"/>
        <end position="237"/>
    </location>
</feature>
<evidence type="ECO:0000313" key="3">
    <source>
        <dbReference type="Proteomes" id="UP000269542"/>
    </source>
</evidence>
<gene>
    <name evidence="2" type="ORF">NCTC13354_00609</name>
</gene>
<feature type="transmembrane region" description="Helical" evidence="1">
    <location>
        <begin position="454"/>
        <end position="475"/>
    </location>
</feature>
<dbReference type="EMBL" id="LR134476">
    <property type="protein sequence ID" value="VEI12911.1"/>
    <property type="molecule type" value="Genomic_DNA"/>
</dbReference>
<evidence type="ECO:0000313" key="2">
    <source>
        <dbReference type="EMBL" id="VEI12911.1"/>
    </source>
</evidence>
<dbReference type="RefSeq" id="WP_126416079.1">
    <property type="nucleotide sequence ID" value="NZ_LR134476.1"/>
</dbReference>
<keyword evidence="1" id="KW-0812">Transmembrane</keyword>
<dbReference type="OrthoDB" id="3268873at2"/>
<evidence type="ECO:0000256" key="1">
    <source>
        <dbReference type="SAM" id="Phobius"/>
    </source>
</evidence>
<accession>A0A448PD93</accession>
<reference evidence="2 3" key="1">
    <citation type="submission" date="2018-12" db="EMBL/GenBank/DDBJ databases">
        <authorList>
            <consortium name="Pathogen Informatics"/>
        </authorList>
    </citation>
    <scope>NUCLEOTIDE SEQUENCE [LARGE SCALE GENOMIC DNA]</scope>
    <source>
        <strain evidence="2 3">NCTC13354</strain>
    </source>
</reference>
<feature type="transmembrane region" description="Helical" evidence="1">
    <location>
        <begin position="427"/>
        <end position="448"/>
    </location>
</feature>
<keyword evidence="3" id="KW-1185">Reference proteome</keyword>
<sequence>MTYVLGAILIALFTVLFYAFGSALRRDASDVSGNFLIGYIAHSFLVAVFVIPMQLLRLSFTPVVIAVVGVAFLTIAASIIGWYRHRLWRTAPSLITAVKDHYFLVLIALALFLIFLLQTHIIWNNNHTDDGYYLLSVSNMPYEDDPYNVIFGTGFTAANTGLNTYHLSSIQSEMAVYTYLFRLDPLIAMRGFLNIFHYFIAAVTVAVFGRQMAKQLNVPSTHVQYMASALLILSFAYPTIENWNLLRAQDLWQFNTAMWYGGTLVRVVGILWLVSLYLSARKIDFRVVAQVGVISVVLISKAVAVLPIIVLTVIAYLLAFFATSGSRPWLRASAFIVILIGVGIALADRPELSEVSAHLGVVNRTSPLLWISAVFVTLAVFVLRKLEITRFAIILITLFALIHVPELNDIFENASMISFVASRAQTACYYALIIAGFVSLSLLLFVYARQSYVLVQFVLAAAIGASSVASTVPVNGNPVSTLSYMADNPRIMPEDTVQLSKRLEEMSGGEPLNVMTPEWVEIKHRRHYVATIVRVYAPHVRSISAIPRFGSGTDPDFASYGLDQQAAYDNVIRNPSEYQFDVLEREVLDEYPIDVVVLPGDSFDEYVAGSEFELTERIGVYSIYVRGEPAT</sequence>
<feature type="transmembrane region" description="Helical" evidence="1">
    <location>
        <begin position="187"/>
        <end position="209"/>
    </location>
</feature>
<feature type="transmembrane region" description="Helical" evidence="1">
    <location>
        <begin position="62"/>
        <end position="83"/>
    </location>
</feature>
<dbReference type="Proteomes" id="UP000269542">
    <property type="component" value="Chromosome"/>
</dbReference>
<protein>
    <recommendedName>
        <fullName evidence="4">Chlor_Arch_YYY domain</fullName>
    </recommendedName>
</protein>
<dbReference type="AlphaFoldDB" id="A0A448PD93"/>
<feature type="transmembrane region" description="Helical" evidence="1">
    <location>
        <begin position="291"/>
        <end position="322"/>
    </location>
</feature>
<name>A0A448PD93_9ACTO</name>
<feature type="transmembrane region" description="Helical" evidence="1">
    <location>
        <begin position="36"/>
        <end position="56"/>
    </location>
</feature>
<dbReference type="KEGG" id="tbw:NCTC13354_00609"/>
<keyword evidence="1" id="KW-0472">Membrane</keyword>
<feature type="transmembrane region" description="Helical" evidence="1">
    <location>
        <begin position="368"/>
        <end position="384"/>
    </location>
</feature>
<feature type="transmembrane region" description="Helical" evidence="1">
    <location>
        <begin position="6"/>
        <end position="24"/>
    </location>
</feature>